<dbReference type="InterPro" id="IPR043502">
    <property type="entry name" value="DNA/RNA_pol_sf"/>
</dbReference>
<protein>
    <recommendedName>
        <fullName evidence="2">Reverse transcriptase domain-containing protein</fullName>
    </recommendedName>
</protein>
<dbReference type="Proteomes" id="UP001333110">
    <property type="component" value="Unassembled WGS sequence"/>
</dbReference>
<dbReference type="PROSITE" id="PS50878">
    <property type="entry name" value="RT_POL"/>
    <property type="match status" value="1"/>
</dbReference>
<organism evidence="3 4">
    <name type="scientific">Mycteria americana</name>
    <name type="common">Wood stork</name>
    <dbReference type="NCBI Taxonomy" id="33587"/>
    <lineage>
        <taxon>Eukaryota</taxon>
        <taxon>Metazoa</taxon>
        <taxon>Chordata</taxon>
        <taxon>Craniata</taxon>
        <taxon>Vertebrata</taxon>
        <taxon>Euteleostomi</taxon>
        <taxon>Archelosauria</taxon>
        <taxon>Archosauria</taxon>
        <taxon>Dinosauria</taxon>
        <taxon>Saurischia</taxon>
        <taxon>Theropoda</taxon>
        <taxon>Coelurosauria</taxon>
        <taxon>Aves</taxon>
        <taxon>Neognathae</taxon>
        <taxon>Neoaves</taxon>
        <taxon>Aequornithes</taxon>
        <taxon>Ciconiiformes</taxon>
        <taxon>Ciconiidae</taxon>
        <taxon>Mycteria</taxon>
    </lineage>
</organism>
<dbReference type="AlphaFoldDB" id="A0AAN7MK39"/>
<keyword evidence="4" id="KW-1185">Reference proteome</keyword>
<evidence type="ECO:0000256" key="1">
    <source>
        <dbReference type="SAM" id="MobiDB-lite"/>
    </source>
</evidence>
<feature type="region of interest" description="Disordered" evidence="1">
    <location>
        <begin position="483"/>
        <end position="523"/>
    </location>
</feature>
<feature type="compositionally biased region" description="Basic and acidic residues" evidence="1">
    <location>
        <begin position="483"/>
        <end position="501"/>
    </location>
</feature>
<dbReference type="Pfam" id="PF00078">
    <property type="entry name" value="RVT_1"/>
    <property type="match status" value="1"/>
</dbReference>
<reference evidence="3 4" key="1">
    <citation type="journal article" date="2023" name="J. Hered.">
        <title>Chromosome-level genome of the wood stork (Mycteria americana) provides insight into avian chromosome evolution.</title>
        <authorList>
            <person name="Flamio R. Jr."/>
            <person name="Ramstad K.M."/>
        </authorList>
    </citation>
    <scope>NUCLEOTIDE SEQUENCE [LARGE SCALE GENOMIC DNA]</scope>
    <source>
        <strain evidence="3">JAX WOST 10</strain>
    </source>
</reference>
<proteinExistence type="predicted"/>
<comment type="caution">
    <text evidence="3">The sequence shown here is derived from an EMBL/GenBank/DDBJ whole genome shotgun (WGS) entry which is preliminary data.</text>
</comment>
<feature type="domain" description="Reverse transcriptase" evidence="2">
    <location>
        <begin position="28"/>
        <end position="282"/>
    </location>
</feature>
<evidence type="ECO:0000313" key="4">
    <source>
        <dbReference type="Proteomes" id="UP001333110"/>
    </source>
</evidence>
<gene>
    <name evidence="3" type="ORF">QYF61_016394</name>
</gene>
<dbReference type="PANTHER" id="PTHR33332">
    <property type="entry name" value="REVERSE TRANSCRIPTASE DOMAIN-CONTAINING PROTEIN"/>
    <property type="match status" value="1"/>
</dbReference>
<dbReference type="InterPro" id="IPR000477">
    <property type="entry name" value="RT_dom"/>
</dbReference>
<dbReference type="SUPFAM" id="SSF56672">
    <property type="entry name" value="DNA/RNA polymerases"/>
    <property type="match status" value="1"/>
</dbReference>
<dbReference type="EMBL" id="JAUNZN010000018">
    <property type="protein sequence ID" value="KAK4811108.1"/>
    <property type="molecule type" value="Genomic_DNA"/>
</dbReference>
<accession>A0AAN7MK39</accession>
<name>A0AAN7MK39_MYCAM</name>
<evidence type="ECO:0000259" key="2">
    <source>
        <dbReference type="PROSITE" id="PS50878"/>
    </source>
</evidence>
<sequence>MGPNGTHPRVLKELADVITGPLSIIFQWPWESGEVPVDWKLANVVPIFKKGKKEDPGNYRPVSLTSVPGKIMEKVILGVTERYLRDNAVTGHSQHGFTRGKSCLTNLISFYDKVSHLVDQGKPVDVVFLDFSKAFDTVSQYPSGQNVQHTARQYIGVIVNGVTSGWQPVTSGLPQGSILGPVLFYVFINDLDAGIECTLSKFADDTKLGGAVDSLEGREALQRDLDRLESWAITNWMKFNKSKCQILHLGQGNPGYMYKLGEERLESSPVERNLGVWFDGKLNMSQQCALAAKRANHVLGCIKHSIASWLREVIVPLYTALVQPHLEYCVQFWVPQYKKDIKLLECVQRRATKMVTGLEGKTYEEQLRSLGLFSLEKRRLRGDLIAVYNFPQEGQWRGSDRARGNGMKLRQGKFRLDLRKRFFTERVVGHWKRLPREVVTAPSLSEFKEHLDDALKDEVPDDETLNQMIARREEEFDLFMSRGREKREKERRREEERERKSITTLGSHDDDDNDRHGNPPVMGTRMVPWRACLLYSNPRL</sequence>
<dbReference type="CDD" id="cd01650">
    <property type="entry name" value="RT_nLTR_like"/>
    <property type="match status" value="1"/>
</dbReference>
<evidence type="ECO:0000313" key="3">
    <source>
        <dbReference type="EMBL" id="KAK4811108.1"/>
    </source>
</evidence>